<evidence type="ECO:0008006" key="3">
    <source>
        <dbReference type="Google" id="ProtNLM"/>
    </source>
</evidence>
<gene>
    <name evidence="1" type="ORF">GCM10022271_11810</name>
</gene>
<name>A0ABP7H3J7_9FLAO</name>
<evidence type="ECO:0000313" key="2">
    <source>
        <dbReference type="Proteomes" id="UP001501456"/>
    </source>
</evidence>
<sequence>MKQLDYKREAQNLYSNKDFYEAYEAAWNLSFNEFVKWYTDSKGKRKRNKRNYKNPFFYDSFFYNNFLITKRTDWLNQKYALNLWRFYLRTQKEPLKEFELYVAHNNPKLFCLGYKYEKVFLNKERLDFIQSNDFPSSIKKELEIWNNIFNRFEASLEAIKREFTNIESKPQEVLMTLLASFETFIFKNPNDNLRWQFAGETLSWLVAITQEKHDLKSVKVTHEELFKIYFDCVIFDRGQKLFSCAYQHILLLDYINRYVFEPGLKVTIDSKNNLIFSGSKEFNEQWSNDELRYKVNEQTYYNYGELQFAELKNENEIKFVNDNISTNNQLGNSRQLAIKQAVYDLGIRDEDLMHNALPTLDVIISFLHGIAWRKLETFENPLRELTKKGLNTYGEAIMRLIAKRKVAELVLISRKDELFNSAINAGVKCDEQEFFRFLDLFSYEGSKNILGRLSQKVSLWQKPFIQIGDFVISPFSVLTSFTGLYTISESILRNFQPQNGSRIETQLVEMYKGENWKTYEKSNNQKHGDVDVVMEDDWNIILIQLKRTTQKTNTLELHNQTSQDRTAIRQLTEAKENINTGKKIHLWYVTTAFEKINTIEEGVFRVSYQDLVNTKRYMALENLKFNSLSDFTQFVTEDTFYNIGKLNLNN</sequence>
<dbReference type="Proteomes" id="UP001501456">
    <property type="component" value="Unassembled WGS sequence"/>
</dbReference>
<proteinExistence type="predicted"/>
<evidence type="ECO:0000313" key="1">
    <source>
        <dbReference type="EMBL" id="GAA3781168.1"/>
    </source>
</evidence>
<protein>
    <recommendedName>
        <fullName evidence="3">Restriction endonuclease</fullName>
    </recommendedName>
</protein>
<dbReference type="RefSeq" id="WP_344728292.1">
    <property type="nucleotide sequence ID" value="NZ_BAABBI010000001.1"/>
</dbReference>
<reference evidence="2" key="1">
    <citation type="journal article" date="2019" name="Int. J. Syst. Evol. Microbiol.">
        <title>The Global Catalogue of Microorganisms (GCM) 10K type strain sequencing project: providing services to taxonomists for standard genome sequencing and annotation.</title>
        <authorList>
            <consortium name="The Broad Institute Genomics Platform"/>
            <consortium name="The Broad Institute Genome Sequencing Center for Infectious Disease"/>
            <person name="Wu L."/>
            <person name="Ma J."/>
        </authorList>
    </citation>
    <scope>NUCLEOTIDE SEQUENCE [LARGE SCALE GENOMIC DNA]</scope>
    <source>
        <strain evidence="2">JCM 17525</strain>
    </source>
</reference>
<dbReference type="EMBL" id="BAABBI010000001">
    <property type="protein sequence ID" value="GAA3781168.1"/>
    <property type="molecule type" value="Genomic_DNA"/>
</dbReference>
<keyword evidence="2" id="KW-1185">Reference proteome</keyword>
<organism evidence="1 2">
    <name type="scientific">Corallibacter vietnamensis</name>
    <dbReference type="NCBI Taxonomy" id="904130"/>
    <lineage>
        <taxon>Bacteria</taxon>
        <taxon>Pseudomonadati</taxon>
        <taxon>Bacteroidota</taxon>
        <taxon>Flavobacteriia</taxon>
        <taxon>Flavobacteriales</taxon>
        <taxon>Flavobacteriaceae</taxon>
        <taxon>Corallibacter</taxon>
    </lineage>
</organism>
<comment type="caution">
    <text evidence="1">The sequence shown here is derived from an EMBL/GenBank/DDBJ whole genome shotgun (WGS) entry which is preliminary data.</text>
</comment>
<accession>A0ABP7H3J7</accession>